<evidence type="ECO:0000313" key="4">
    <source>
        <dbReference type="Proteomes" id="UP001497482"/>
    </source>
</evidence>
<evidence type="ECO:0000256" key="2">
    <source>
        <dbReference type="SAM" id="SignalP"/>
    </source>
</evidence>
<feature type="compositionally biased region" description="Low complexity" evidence="1">
    <location>
        <begin position="58"/>
        <end position="76"/>
    </location>
</feature>
<dbReference type="Proteomes" id="UP001497482">
    <property type="component" value="Chromosome 19"/>
</dbReference>
<reference evidence="3 4" key="1">
    <citation type="submission" date="2024-04" db="EMBL/GenBank/DDBJ databases">
        <authorList>
            <person name="Waldvogel A.-M."/>
            <person name="Schoenle A."/>
        </authorList>
    </citation>
    <scope>NUCLEOTIDE SEQUENCE [LARGE SCALE GENOMIC DNA]</scope>
</reference>
<evidence type="ECO:0000313" key="3">
    <source>
        <dbReference type="EMBL" id="CAL1591283.1"/>
    </source>
</evidence>
<dbReference type="EMBL" id="OZ035841">
    <property type="protein sequence ID" value="CAL1591283.1"/>
    <property type="molecule type" value="Genomic_DNA"/>
</dbReference>
<organism evidence="3 4">
    <name type="scientific">Knipowitschia caucasica</name>
    <name type="common">Caucasian dwarf goby</name>
    <name type="synonym">Pomatoschistus caucasicus</name>
    <dbReference type="NCBI Taxonomy" id="637954"/>
    <lineage>
        <taxon>Eukaryota</taxon>
        <taxon>Metazoa</taxon>
        <taxon>Chordata</taxon>
        <taxon>Craniata</taxon>
        <taxon>Vertebrata</taxon>
        <taxon>Euteleostomi</taxon>
        <taxon>Actinopterygii</taxon>
        <taxon>Neopterygii</taxon>
        <taxon>Teleostei</taxon>
        <taxon>Neoteleostei</taxon>
        <taxon>Acanthomorphata</taxon>
        <taxon>Gobiaria</taxon>
        <taxon>Gobiiformes</taxon>
        <taxon>Gobioidei</taxon>
        <taxon>Gobiidae</taxon>
        <taxon>Gobiinae</taxon>
        <taxon>Knipowitschia</taxon>
    </lineage>
</organism>
<protein>
    <recommendedName>
        <fullName evidence="5">Secreted protein</fullName>
    </recommendedName>
</protein>
<keyword evidence="2" id="KW-0732">Signal</keyword>
<dbReference type="AlphaFoldDB" id="A0AAV2KMK7"/>
<feature type="chain" id="PRO_5043371140" description="Secreted protein" evidence="2">
    <location>
        <begin position="29"/>
        <end position="100"/>
    </location>
</feature>
<feature type="signal peptide" evidence="2">
    <location>
        <begin position="1"/>
        <end position="28"/>
    </location>
</feature>
<keyword evidence="4" id="KW-1185">Reference proteome</keyword>
<feature type="region of interest" description="Disordered" evidence="1">
    <location>
        <begin position="33"/>
        <end position="100"/>
    </location>
</feature>
<evidence type="ECO:0008006" key="5">
    <source>
        <dbReference type="Google" id="ProtNLM"/>
    </source>
</evidence>
<accession>A0AAV2KMK7</accession>
<gene>
    <name evidence="3" type="ORF">KC01_LOCUS20664</name>
</gene>
<name>A0AAV2KMK7_KNICA</name>
<proteinExistence type="predicted"/>
<evidence type="ECO:0000256" key="1">
    <source>
        <dbReference type="SAM" id="MobiDB-lite"/>
    </source>
</evidence>
<sequence>MCVLCVADVCVVCCRLLMCCCCVMEARGEAPAASVLPGVDPGGRPLLWPRSGSVASKQQQQQPQDMQTQPPSHIQPSPSPLPPPPPPLTKTSQPFFITVT</sequence>
<feature type="compositionally biased region" description="Pro residues" evidence="1">
    <location>
        <begin position="77"/>
        <end position="88"/>
    </location>
</feature>